<keyword evidence="3" id="KW-1185">Reference proteome</keyword>
<sequence length="156" mass="17525">MDKLNVESIAKAAVEKLKEMKPENMAENAKEIVRKSTPLVTKFVRISFDWLLENAKVIVVKTTPFVRTSSDWLLEKAPPLISTTKNWIQTAPLYYTIPIGFVLILLLRRCCGGGGGGRGGNGKTMKAPGRNNVRIPRRSFESSPKSYFRDLRSKKN</sequence>
<feature type="compositionally biased region" description="Basic and acidic residues" evidence="1">
    <location>
        <begin position="147"/>
        <end position="156"/>
    </location>
</feature>
<evidence type="ECO:0000313" key="2">
    <source>
        <dbReference type="EMBL" id="MCD7453339.1"/>
    </source>
</evidence>
<comment type="caution">
    <text evidence="2">The sequence shown here is derived from an EMBL/GenBank/DDBJ whole genome shotgun (WGS) entry which is preliminary data.</text>
</comment>
<protein>
    <submittedName>
        <fullName evidence="2">Uncharacterized protein</fullName>
    </submittedName>
</protein>
<gene>
    <name evidence="2" type="ORF">HAX54_020637</name>
</gene>
<evidence type="ECO:0000313" key="3">
    <source>
        <dbReference type="Proteomes" id="UP000823775"/>
    </source>
</evidence>
<dbReference type="PANTHER" id="PTHR33333:SF32">
    <property type="entry name" value="PSAD1"/>
    <property type="match status" value="1"/>
</dbReference>
<reference evidence="2 3" key="1">
    <citation type="journal article" date="2021" name="BMC Genomics">
        <title>Datura genome reveals duplications of psychoactive alkaloid biosynthetic genes and high mutation rate following tissue culture.</title>
        <authorList>
            <person name="Rajewski A."/>
            <person name="Carter-House D."/>
            <person name="Stajich J."/>
            <person name="Litt A."/>
        </authorList>
    </citation>
    <scope>NUCLEOTIDE SEQUENCE [LARGE SCALE GENOMIC DNA]</scope>
    <source>
        <strain evidence="2">AR-01</strain>
    </source>
</reference>
<name>A0ABS8S638_DATST</name>
<dbReference type="EMBL" id="JACEIK010000249">
    <property type="protein sequence ID" value="MCD7453339.1"/>
    <property type="molecule type" value="Genomic_DNA"/>
</dbReference>
<evidence type="ECO:0000256" key="1">
    <source>
        <dbReference type="SAM" id="MobiDB-lite"/>
    </source>
</evidence>
<dbReference type="InterPro" id="IPR039926">
    <property type="entry name" value="Egg_app_1"/>
</dbReference>
<proteinExistence type="predicted"/>
<feature type="region of interest" description="Disordered" evidence="1">
    <location>
        <begin position="115"/>
        <end position="156"/>
    </location>
</feature>
<accession>A0ABS8S638</accession>
<organism evidence="2 3">
    <name type="scientific">Datura stramonium</name>
    <name type="common">Jimsonweed</name>
    <name type="synonym">Common thornapple</name>
    <dbReference type="NCBI Taxonomy" id="4076"/>
    <lineage>
        <taxon>Eukaryota</taxon>
        <taxon>Viridiplantae</taxon>
        <taxon>Streptophyta</taxon>
        <taxon>Embryophyta</taxon>
        <taxon>Tracheophyta</taxon>
        <taxon>Spermatophyta</taxon>
        <taxon>Magnoliopsida</taxon>
        <taxon>eudicotyledons</taxon>
        <taxon>Gunneridae</taxon>
        <taxon>Pentapetalae</taxon>
        <taxon>asterids</taxon>
        <taxon>lamiids</taxon>
        <taxon>Solanales</taxon>
        <taxon>Solanaceae</taxon>
        <taxon>Solanoideae</taxon>
        <taxon>Datureae</taxon>
        <taxon>Datura</taxon>
    </lineage>
</organism>
<dbReference type="PANTHER" id="PTHR33333">
    <property type="entry name" value="ERYTHROCYTE MEMBRANE PROTEIN 1-LIKE"/>
    <property type="match status" value="1"/>
</dbReference>
<dbReference type="Proteomes" id="UP000823775">
    <property type="component" value="Unassembled WGS sequence"/>
</dbReference>